<evidence type="ECO:0000313" key="2">
    <source>
        <dbReference type="EMBL" id="GAT44299.1"/>
    </source>
</evidence>
<name>A0ABQ0KZG0_MYCCL</name>
<evidence type="ECO:0000313" key="3">
    <source>
        <dbReference type="Proteomes" id="UP000815677"/>
    </source>
</evidence>
<reference evidence="2" key="1">
    <citation type="submission" date="2014-09" db="EMBL/GenBank/DDBJ databases">
        <title>Genome sequence of the luminous mushroom Mycena chlorophos for searching fungal bioluminescence genes.</title>
        <authorList>
            <person name="Tanaka Y."/>
            <person name="Kasuga D."/>
            <person name="Oba Y."/>
            <person name="Hase S."/>
            <person name="Sato K."/>
            <person name="Oba Y."/>
            <person name="Sakakibara Y."/>
        </authorList>
    </citation>
    <scope>NUCLEOTIDE SEQUENCE</scope>
</reference>
<sequence>MFYFQLSMEHVQLPTEDNENHDAANPRYLLDYAFCPPIPSRLVITGVCTDVQRDDGRIRFTIAVPTDASNNARAAFKNIAKNLNDFIDNNEHYEEESRRYDFQQWLPKFRRAPNTVIVHGAILRCKLALACRVFQDHTRQWQITEWVLDASRVTRCYQPLDTATLMGIQRKSPIVRHREIIDLTLDDEEAVLPPVPEDAEEPSGGEEPSSGSPGIPGWDEQYTAVVRLLQGAIRTSLPTRDNHIFDYLHCTPLFDDHTPGMLRMSLTHDTSIISIECNHLPELPLGSTADDPLAPGTIVRCSLIFVREAVAVTDATEHQARSWRMAWKLKATQICRCFRSQPYIAAQAEEPQAQTDHNPNADEQGEAERTAESSHEPAPADGNSTQPSRQSSPATEVADDVFHHNVAANAFPLEEDLPVEEVAYMIGGYAAAESESSVSEYD</sequence>
<organism evidence="2 3">
    <name type="scientific">Mycena chlorophos</name>
    <name type="common">Agaric fungus</name>
    <name type="synonym">Agaricus chlorophos</name>
    <dbReference type="NCBI Taxonomy" id="658473"/>
    <lineage>
        <taxon>Eukaryota</taxon>
        <taxon>Fungi</taxon>
        <taxon>Dikarya</taxon>
        <taxon>Basidiomycota</taxon>
        <taxon>Agaricomycotina</taxon>
        <taxon>Agaricomycetes</taxon>
        <taxon>Agaricomycetidae</taxon>
        <taxon>Agaricales</taxon>
        <taxon>Marasmiineae</taxon>
        <taxon>Mycenaceae</taxon>
        <taxon>Mycena</taxon>
    </lineage>
</organism>
<feature type="compositionally biased region" description="Basic and acidic residues" evidence="1">
    <location>
        <begin position="366"/>
        <end position="375"/>
    </location>
</feature>
<accession>A0ABQ0KZG0</accession>
<feature type="region of interest" description="Disordered" evidence="1">
    <location>
        <begin position="349"/>
        <end position="401"/>
    </location>
</feature>
<dbReference type="EMBL" id="DF839651">
    <property type="protein sequence ID" value="GAT44299.1"/>
    <property type="molecule type" value="Genomic_DNA"/>
</dbReference>
<feature type="region of interest" description="Disordered" evidence="1">
    <location>
        <begin position="191"/>
        <end position="216"/>
    </location>
</feature>
<protein>
    <submittedName>
        <fullName evidence="2">Uncharacterized protein</fullName>
    </submittedName>
</protein>
<gene>
    <name evidence="2" type="ORF">MCHLO_01937</name>
</gene>
<evidence type="ECO:0000256" key="1">
    <source>
        <dbReference type="SAM" id="MobiDB-lite"/>
    </source>
</evidence>
<feature type="compositionally biased region" description="Polar residues" evidence="1">
    <location>
        <begin position="382"/>
        <end position="394"/>
    </location>
</feature>
<proteinExistence type="predicted"/>
<dbReference type="Proteomes" id="UP000815677">
    <property type="component" value="Unassembled WGS sequence"/>
</dbReference>
<keyword evidence="3" id="KW-1185">Reference proteome</keyword>
<feature type="compositionally biased region" description="Low complexity" evidence="1">
    <location>
        <begin position="205"/>
        <end position="216"/>
    </location>
</feature>